<gene>
    <name evidence="4" type="ORF">COU29_00990</name>
</gene>
<sequence length="242" mass="27858">MEKRKALSIISETRRNYNIIAKEWNISRSIPSLIKIKLLRNIAKGFSVLDIGCGNGLMADEAIKRGGRYFGSDISVKLIMEAKKKNVVNIKNKKAKFFVADAVDLPFKKNQFDFIFSFAVIHHIPSVELREKFLKEIFRVLKTGSKAVITSWNLLEKWACKKYDIKNQLKKISDGYDSGDVCVPWKGTRGKEVMRYLHYFTADELKSLAKSAGFKKIKIEYYDRFGKKKKNSETIVLSLMKI</sequence>
<dbReference type="CDD" id="cd02440">
    <property type="entry name" value="AdoMet_MTases"/>
    <property type="match status" value="1"/>
</dbReference>
<dbReference type="InterPro" id="IPR013216">
    <property type="entry name" value="Methyltransf_11"/>
</dbReference>
<comment type="caution">
    <text evidence="4">The sequence shown here is derived from an EMBL/GenBank/DDBJ whole genome shotgun (WGS) entry which is preliminary data.</text>
</comment>
<evidence type="ECO:0000256" key="2">
    <source>
        <dbReference type="ARBA" id="ARBA00022679"/>
    </source>
</evidence>
<dbReference type="PANTHER" id="PTHR13069">
    <property type="entry name" value="ALKYLATED DNA REPAIR PROTEIN ALKB HOMOLOG 8"/>
    <property type="match status" value="1"/>
</dbReference>
<evidence type="ECO:0000313" key="5">
    <source>
        <dbReference type="Proteomes" id="UP000231426"/>
    </source>
</evidence>
<accession>A0A2M6W6D1</accession>
<name>A0A2M6W6D1_9BACT</name>
<protein>
    <recommendedName>
        <fullName evidence="3">Methyltransferase type 11 domain-containing protein</fullName>
    </recommendedName>
</protein>
<proteinExistence type="predicted"/>
<dbReference type="Proteomes" id="UP000231426">
    <property type="component" value="Unassembled WGS sequence"/>
</dbReference>
<evidence type="ECO:0000256" key="1">
    <source>
        <dbReference type="ARBA" id="ARBA00022603"/>
    </source>
</evidence>
<dbReference type="PANTHER" id="PTHR13069:SF21">
    <property type="entry name" value="ALKYLATED DNA REPAIR PROTEIN ALKB HOMOLOG 8"/>
    <property type="match status" value="1"/>
</dbReference>
<keyword evidence="2" id="KW-0808">Transferase</keyword>
<dbReference type="InterPro" id="IPR029063">
    <property type="entry name" value="SAM-dependent_MTases_sf"/>
</dbReference>
<dbReference type="Gene3D" id="3.40.50.150">
    <property type="entry name" value="Vaccinia Virus protein VP39"/>
    <property type="match status" value="1"/>
</dbReference>
<evidence type="ECO:0000259" key="3">
    <source>
        <dbReference type="Pfam" id="PF08241"/>
    </source>
</evidence>
<dbReference type="Pfam" id="PF08241">
    <property type="entry name" value="Methyltransf_11"/>
    <property type="match status" value="1"/>
</dbReference>
<keyword evidence="1" id="KW-0489">Methyltransferase</keyword>
<organism evidence="4 5">
    <name type="scientific">Candidatus Magasanikbacteria bacterium CG10_big_fil_rev_8_21_14_0_10_36_32</name>
    <dbReference type="NCBI Taxonomy" id="1974646"/>
    <lineage>
        <taxon>Bacteria</taxon>
        <taxon>Candidatus Magasanikiibacteriota</taxon>
    </lineage>
</organism>
<dbReference type="AlphaFoldDB" id="A0A2M6W6D1"/>
<feature type="domain" description="Methyltransferase type 11" evidence="3">
    <location>
        <begin position="49"/>
        <end position="149"/>
    </location>
</feature>
<dbReference type="SUPFAM" id="SSF53335">
    <property type="entry name" value="S-adenosyl-L-methionine-dependent methyltransferases"/>
    <property type="match status" value="1"/>
</dbReference>
<evidence type="ECO:0000313" key="4">
    <source>
        <dbReference type="EMBL" id="PIT88352.1"/>
    </source>
</evidence>
<dbReference type="GO" id="GO:0008757">
    <property type="term" value="F:S-adenosylmethionine-dependent methyltransferase activity"/>
    <property type="evidence" value="ECO:0007669"/>
    <property type="project" value="InterPro"/>
</dbReference>
<reference evidence="5" key="1">
    <citation type="submission" date="2017-09" db="EMBL/GenBank/DDBJ databases">
        <title>Depth-based differentiation of microbial function through sediment-hosted aquifers and enrichment of novel symbionts in the deep terrestrial subsurface.</title>
        <authorList>
            <person name="Probst A.J."/>
            <person name="Ladd B."/>
            <person name="Jarett J.K."/>
            <person name="Geller-Mcgrath D.E."/>
            <person name="Sieber C.M.K."/>
            <person name="Emerson J.B."/>
            <person name="Anantharaman K."/>
            <person name="Thomas B.C."/>
            <person name="Malmstrom R."/>
            <person name="Stieglmeier M."/>
            <person name="Klingl A."/>
            <person name="Woyke T."/>
            <person name="Ryan C.M."/>
            <person name="Banfield J.F."/>
        </authorList>
    </citation>
    <scope>NUCLEOTIDE SEQUENCE [LARGE SCALE GENOMIC DNA]</scope>
</reference>
<dbReference type="GO" id="GO:0008175">
    <property type="term" value="F:tRNA methyltransferase activity"/>
    <property type="evidence" value="ECO:0007669"/>
    <property type="project" value="UniProtKB-ARBA"/>
</dbReference>
<dbReference type="EMBL" id="PFBV01000003">
    <property type="protein sequence ID" value="PIT88352.1"/>
    <property type="molecule type" value="Genomic_DNA"/>
</dbReference>
<dbReference type="GO" id="GO:0032259">
    <property type="term" value="P:methylation"/>
    <property type="evidence" value="ECO:0007669"/>
    <property type="project" value="UniProtKB-KW"/>
</dbReference>
<dbReference type="GO" id="GO:0006400">
    <property type="term" value="P:tRNA modification"/>
    <property type="evidence" value="ECO:0007669"/>
    <property type="project" value="UniProtKB-ARBA"/>
</dbReference>
<dbReference type="InterPro" id="IPR051422">
    <property type="entry name" value="AlkB_tRNA_MeTrf/Diox"/>
</dbReference>